<gene>
    <name evidence="2" type="ORF">FGG08_007627</name>
</gene>
<evidence type="ECO:0000313" key="3">
    <source>
        <dbReference type="Proteomes" id="UP000698800"/>
    </source>
</evidence>
<dbReference type="Proteomes" id="UP000698800">
    <property type="component" value="Unassembled WGS sequence"/>
</dbReference>
<name>A0A9P8HVW6_9PEZI</name>
<organism evidence="2 3">
    <name type="scientific">Glutinoglossum americanum</name>
    <dbReference type="NCBI Taxonomy" id="1670608"/>
    <lineage>
        <taxon>Eukaryota</taxon>
        <taxon>Fungi</taxon>
        <taxon>Dikarya</taxon>
        <taxon>Ascomycota</taxon>
        <taxon>Pezizomycotina</taxon>
        <taxon>Geoglossomycetes</taxon>
        <taxon>Geoglossales</taxon>
        <taxon>Geoglossaceae</taxon>
        <taxon>Glutinoglossum</taxon>
    </lineage>
</organism>
<proteinExistence type="predicted"/>
<sequence length="98" mass="10532">MPQSSTYPSSNSSGQPSPANQPADSAGKIYSPKAKANIMASSPKVLKMKKQVKDKFVVTDAQLDQLAGILCDLFHEEALQAQISKKKDSRELLTALLA</sequence>
<keyword evidence="3" id="KW-1185">Reference proteome</keyword>
<feature type="compositionally biased region" description="Low complexity" evidence="1">
    <location>
        <begin position="1"/>
        <end position="22"/>
    </location>
</feature>
<evidence type="ECO:0000256" key="1">
    <source>
        <dbReference type="SAM" id="MobiDB-lite"/>
    </source>
</evidence>
<evidence type="ECO:0000313" key="2">
    <source>
        <dbReference type="EMBL" id="KAH0533622.1"/>
    </source>
</evidence>
<dbReference type="EMBL" id="JAGHQL010000410">
    <property type="protein sequence ID" value="KAH0533622.1"/>
    <property type="molecule type" value="Genomic_DNA"/>
</dbReference>
<accession>A0A9P8HVW6</accession>
<dbReference type="AlphaFoldDB" id="A0A9P8HVW6"/>
<reference evidence="2" key="1">
    <citation type="submission" date="2021-03" db="EMBL/GenBank/DDBJ databases">
        <title>Comparative genomics and phylogenomic investigation of the class Geoglossomycetes provide insights into ecological specialization and systematics.</title>
        <authorList>
            <person name="Melie T."/>
            <person name="Pirro S."/>
            <person name="Miller A.N."/>
            <person name="Quandt A."/>
        </authorList>
    </citation>
    <scope>NUCLEOTIDE SEQUENCE</scope>
    <source>
        <strain evidence="2">GBOQ0MN5Z8</strain>
    </source>
</reference>
<comment type="caution">
    <text evidence="2">The sequence shown here is derived from an EMBL/GenBank/DDBJ whole genome shotgun (WGS) entry which is preliminary data.</text>
</comment>
<feature type="region of interest" description="Disordered" evidence="1">
    <location>
        <begin position="1"/>
        <end position="28"/>
    </location>
</feature>
<protein>
    <submittedName>
        <fullName evidence="2">Uncharacterized protein</fullName>
    </submittedName>
</protein>